<name>A0A8J4V6W1_9MYCE</name>
<proteinExistence type="predicted"/>
<evidence type="ECO:0000256" key="1">
    <source>
        <dbReference type="ARBA" id="ARBA00001928"/>
    </source>
</evidence>
<keyword evidence="10" id="KW-0670">Pyruvate</keyword>
<dbReference type="PANTHER" id="PTHR10067:SF7">
    <property type="entry name" value="PHOSPHATIDYLSERINE DECARBOXYLASE"/>
    <property type="match status" value="1"/>
</dbReference>
<keyword evidence="4" id="KW-0444">Lipid biosynthesis</keyword>
<dbReference type="GO" id="GO:0004609">
    <property type="term" value="F:phosphatidylserine decarboxylase activity"/>
    <property type="evidence" value="ECO:0007669"/>
    <property type="project" value="UniProtKB-EC"/>
</dbReference>
<dbReference type="NCBIfam" id="TIGR00163">
    <property type="entry name" value="PS_decarb"/>
    <property type="match status" value="1"/>
</dbReference>
<evidence type="ECO:0000256" key="9">
    <source>
        <dbReference type="ARBA" id="ARBA00023264"/>
    </source>
</evidence>
<keyword evidence="6" id="KW-0443">Lipid metabolism</keyword>
<protein>
    <recommendedName>
        <fullName evidence="3">phosphatidylserine decarboxylase</fullName>
        <ecNumber evidence="3">4.1.1.65</ecNumber>
    </recommendedName>
</protein>
<dbReference type="AlphaFoldDB" id="A0A8J4V6W1"/>
<dbReference type="UniPathway" id="UPA00558"/>
<dbReference type="Proteomes" id="UP000695562">
    <property type="component" value="Unassembled WGS sequence"/>
</dbReference>
<keyword evidence="8" id="KW-0456">Lyase</keyword>
<evidence type="ECO:0000313" key="14">
    <source>
        <dbReference type="Proteomes" id="UP000695562"/>
    </source>
</evidence>
<evidence type="ECO:0000256" key="3">
    <source>
        <dbReference type="ARBA" id="ARBA00012243"/>
    </source>
</evidence>
<evidence type="ECO:0000256" key="6">
    <source>
        <dbReference type="ARBA" id="ARBA00023098"/>
    </source>
</evidence>
<keyword evidence="9" id="KW-1208">Phospholipid metabolism</keyword>
<evidence type="ECO:0000256" key="10">
    <source>
        <dbReference type="ARBA" id="ARBA00023317"/>
    </source>
</evidence>
<comment type="cofactor">
    <cofactor evidence="1">
        <name>pyruvate</name>
        <dbReference type="ChEBI" id="CHEBI:15361"/>
    </cofactor>
</comment>
<organism evidence="13 14">
    <name type="scientific">Polysphondylium violaceum</name>
    <dbReference type="NCBI Taxonomy" id="133409"/>
    <lineage>
        <taxon>Eukaryota</taxon>
        <taxon>Amoebozoa</taxon>
        <taxon>Evosea</taxon>
        <taxon>Eumycetozoa</taxon>
        <taxon>Dictyostelia</taxon>
        <taxon>Dictyosteliales</taxon>
        <taxon>Dictyosteliaceae</taxon>
        <taxon>Polysphondylium</taxon>
    </lineage>
</organism>
<dbReference type="InterPro" id="IPR033177">
    <property type="entry name" value="PSD-B"/>
</dbReference>
<dbReference type="OrthoDB" id="4330at2759"/>
<dbReference type="EC" id="4.1.1.65" evidence="3"/>
<gene>
    <name evidence="13" type="ORF">CYY_002473</name>
</gene>
<comment type="pathway">
    <text evidence="2">Lipid metabolism.</text>
</comment>
<sequence length="360" mass="40785">MTKTNHNDHHHHHHGGSTVVEKNSHQYVAKTNIHNNKKTTTSSITKKGISGFKSLFGKVPHIKKPPQIIRWDLLGVSMSYLWGMINRRTLPVCLRSPFYKAWAYTFRCNMDEIPHPLEHYPSLADFFSRPIKEGARPIASGGTVSPVDGRVLACGEIVGDKVEQVKGVTYSVQQFLGCDPKTLLKNPNSKLYHCILYLSPGDYHRIHSSEDWTISKRYHFPGTLFPVNKPFLKLIPSLFALNERIVLSGDWDQGFYSLTAVGAYNVGSISLNFDQIAQTNRITRDFRCKNLEYFSWKGVGSHSYDVSYDEPIVQTKGQEIGQFHLGSTVVLIFEANEFEFDIKQGDYCKMGTLIGRAINQ</sequence>
<evidence type="ECO:0000256" key="7">
    <source>
        <dbReference type="ARBA" id="ARBA00023209"/>
    </source>
</evidence>
<evidence type="ECO:0000256" key="11">
    <source>
        <dbReference type="ARBA" id="ARBA00024326"/>
    </source>
</evidence>
<evidence type="ECO:0000256" key="8">
    <source>
        <dbReference type="ARBA" id="ARBA00023239"/>
    </source>
</evidence>
<feature type="region of interest" description="Disordered" evidence="12">
    <location>
        <begin position="1"/>
        <end position="22"/>
    </location>
</feature>
<accession>A0A8J4V6W1</accession>
<keyword evidence="7" id="KW-0594">Phospholipid biosynthesis</keyword>
<dbReference type="InterPro" id="IPR003817">
    <property type="entry name" value="PS_Dcarbxylase"/>
</dbReference>
<comment type="pathway">
    <text evidence="11">Phospholipid metabolism; phosphatidylethanolamine biosynthesis.</text>
</comment>
<evidence type="ECO:0000256" key="2">
    <source>
        <dbReference type="ARBA" id="ARBA00005189"/>
    </source>
</evidence>
<dbReference type="GO" id="GO:0006646">
    <property type="term" value="P:phosphatidylethanolamine biosynthetic process"/>
    <property type="evidence" value="ECO:0007669"/>
    <property type="project" value="UniProtKB-UniPathway"/>
</dbReference>
<evidence type="ECO:0000256" key="12">
    <source>
        <dbReference type="SAM" id="MobiDB-lite"/>
    </source>
</evidence>
<dbReference type="Pfam" id="PF02666">
    <property type="entry name" value="PS_Dcarbxylase"/>
    <property type="match status" value="1"/>
</dbReference>
<evidence type="ECO:0000256" key="4">
    <source>
        <dbReference type="ARBA" id="ARBA00022516"/>
    </source>
</evidence>
<reference evidence="13" key="1">
    <citation type="submission" date="2020-01" db="EMBL/GenBank/DDBJ databases">
        <title>Development of genomics and gene disruption for Polysphondylium violaceum indicates a role for the polyketide synthase stlB in stalk morphogenesis.</title>
        <authorList>
            <person name="Narita B."/>
            <person name="Kawabe Y."/>
            <person name="Kin K."/>
            <person name="Saito T."/>
            <person name="Gibbs R."/>
            <person name="Kuspa A."/>
            <person name="Muzny D."/>
            <person name="Queller D."/>
            <person name="Richards S."/>
            <person name="Strassman J."/>
            <person name="Sucgang R."/>
            <person name="Worley K."/>
            <person name="Schaap P."/>
        </authorList>
    </citation>
    <scope>NUCLEOTIDE SEQUENCE</scope>
    <source>
        <strain evidence="13">QSvi11</strain>
    </source>
</reference>
<dbReference type="GO" id="GO:0005739">
    <property type="term" value="C:mitochondrion"/>
    <property type="evidence" value="ECO:0007669"/>
    <property type="project" value="TreeGrafter"/>
</dbReference>
<evidence type="ECO:0000256" key="5">
    <source>
        <dbReference type="ARBA" id="ARBA00022793"/>
    </source>
</evidence>
<keyword evidence="14" id="KW-1185">Reference proteome</keyword>
<evidence type="ECO:0000313" key="13">
    <source>
        <dbReference type="EMBL" id="KAF2076232.1"/>
    </source>
</evidence>
<dbReference type="EMBL" id="AJWJ01000068">
    <property type="protein sequence ID" value="KAF2076232.1"/>
    <property type="molecule type" value="Genomic_DNA"/>
</dbReference>
<comment type="caution">
    <text evidence="13">The sequence shown here is derived from an EMBL/GenBank/DDBJ whole genome shotgun (WGS) entry which is preliminary data.</text>
</comment>
<dbReference type="PANTHER" id="PTHR10067">
    <property type="entry name" value="PHOSPHATIDYLSERINE DECARBOXYLASE"/>
    <property type="match status" value="1"/>
</dbReference>
<keyword evidence="5" id="KW-0210">Decarboxylase</keyword>